<dbReference type="Proteomes" id="UP001642540">
    <property type="component" value="Unassembled WGS sequence"/>
</dbReference>
<sequence>MEYHWEHANWLDKQVINKRQTVPNSIKAAPIWIVIWTVEKSVSGCETENSFAEAIPKAYRRTKIRRLPNWHGMNKGPRRVRTASRPSEISSASSGLTYVSESESAVVATDSPTIGLLETTSKLKCNDLEHQNYNLLMPL</sequence>
<dbReference type="EMBL" id="CAXLJM020000154">
    <property type="protein sequence ID" value="CAL8143289.1"/>
    <property type="molecule type" value="Genomic_DNA"/>
</dbReference>
<organism evidence="2 3">
    <name type="scientific">Orchesella dallaii</name>
    <dbReference type="NCBI Taxonomy" id="48710"/>
    <lineage>
        <taxon>Eukaryota</taxon>
        <taxon>Metazoa</taxon>
        <taxon>Ecdysozoa</taxon>
        <taxon>Arthropoda</taxon>
        <taxon>Hexapoda</taxon>
        <taxon>Collembola</taxon>
        <taxon>Entomobryomorpha</taxon>
        <taxon>Entomobryoidea</taxon>
        <taxon>Orchesellidae</taxon>
        <taxon>Orchesellinae</taxon>
        <taxon>Orchesella</taxon>
    </lineage>
</organism>
<comment type="caution">
    <text evidence="2">The sequence shown here is derived from an EMBL/GenBank/DDBJ whole genome shotgun (WGS) entry which is preliminary data.</text>
</comment>
<name>A0ABP1S459_9HEXA</name>
<reference evidence="2 3" key="1">
    <citation type="submission" date="2024-08" db="EMBL/GenBank/DDBJ databases">
        <authorList>
            <person name="Cucini C."/>
            <person name="Frati F."/>
        </authorList>
    </citation>
    <scope>NUCLEOTIDE SEQUENCE [LARGE SCALE GENOMIC DNA]</scope>
</reference>
<gene>
    <name evidence="2" type="ORF">ODALV1_LOCUS29430</name>
</gene>
<evidence type="ECO:0000313" key="3">
    <source>
        <dbReference type="Proteomes" id="UP001642540"/>
    </source>
</evidence>
<accession>A0ABP1S459</accession>
<evidence type="ECO:0000256" key="1">
    <source>
        <dbReference type="SAM" id="MobiDB-lite"/>
    </source>
</evidence>
<keyword evidence="3" id="KW-1185">Reference proteome</keyword>
<protein>
    <submittedName>
        <fullName evidence="2">Uncharacterized protein</fullName>
    </submittedName>
</protein>
<evidence type="ECO:0000313" key="2">
    <source>
        <dbReference type="EMBL" id="CAL8143289.1"/>
    </source>
</evidence>
<proteinExistence type="predicted"/>
<feature type="region of interest" description="Disordered" evidence="1">
    <location>
        <begin position="70"/>
        <end position="89"/>
    </location>
</feature>